<comment type="caution">
    <text evidence="2">The sequence shown here is derived from an EMBL/GenBank/DDBJ whole genome shotgun (WGS) entry which is preliminary data.</text>
</comment>
<dbReference type="EMBL" id="BNBI01000003">
    <property type="protein sequence ID" value="GHE95133.1"/>
    <property type="molecule type" value="Genomic_DNA"/>
</dbReference>
<reference evidence="2" key="1">
    <citation type="journal article" date="2014" name="Int. J. Syst. Evol. Microbiol.">
        <title>Complete genome sequence of Corynebacterium casei LMG S-19264T (=DSM 44701T), isolated from a smear-ripened cheese.</title>
        <authorList>
            <consortium name="US DOE Joint Genome Institute (JGI-PGF)"/>
            <person name="Walter F."/>
            <person name="Albersmeier A."/>
            <person name="Kalinowski J."/>
            <person name="Ruckert C."/>
        </authorList>
    </citation>
    <scope>NUCLEOTIDE SEQUENCE</scope>
    <source>
        <strain evidence="2">JCM 4477</strain>
    </source>
</reference>
<dbReference type="Proteomes" id="UP000630718">
    <property type="component" value="Unassembled WGS sequence"/>
</dbReference>
<protein>
    <submittedName>
        <fullName evidence="2">Uncharacterized protein</fullName>
    </submittedName>
</protein>
<proteinExistence type="predicted"/>
<feature type="region of interest" description="Disordered" evidence="1">
    <location>
        <begin position="122"/>
        <end position="141"/>
    </location>
</feature>
<keyword evidence="3" id="KW-1185">Reference proteome</keyword>
<organism evidence="2 3">
    <name type="scientific">Streptomyces fumanus</name>
    <dbReference type="NCBI Taxonomy" id="67302"/>
    <lineage>
        <taxon>Bacteria</taxon>
        <taxon>Bacillati</taxon>
        <taxon>Actinomycetota</taxon>
        <taxon>Actinomycetes</taxon>
        <taxon>Kitasatosporales</taxon>
        <taxon>Streptomycetaceae</taxon>
        <taxon>Streptomyces</taxon>
    </lineage>
</organism>
<reference evidence="2" key="2">
    <citation type="submission" date="2020-09" db="EMBL/GenBank/DDBJ databases">
        <authorList>
            <person name="Sun Q."/>
            <person name="Ohkuma M."/>
        </authorList>
    </citation>
    <scope>NUCLEOTIDE SEQUENCE</scope>
    <source>
        <strain evidence="2">JCM 4477</strain>
    </source>
</reference>
<evidence type="ECO:0000256" key="1">
    <source>
        <dbReference type="SAM" id="MobiDB-lite"/>
    </source>
</evidence>
<evidence type="ECO:0000313" key="2">
    <source>
        <dbReference type="EMBL" id="GHE95133.1"/>
    </source>
</evidence>
<dbReference type="AlphaFoldDB" id="A0A919AAR9"/>
<sequence>MLLAHPRLHAGSSAAPSSLLPLVPLALAALTYRTRGWTPAVRTDALTSTDDEPPSFSALVWALDDQERLFKWRAAAPGGVTDAVLAGLRLVSRTASAVFRMALAEPGTEVEVTLDGRPLRYRARRGEAAGPAPGTGPRPSP</sequence>
<evidence type="ECO:0000313" key="3">
    <source>
        <dbReference type="Proteomes" id="UP000630718"/>
    </source>
</evidence>
<accession>A0A919AAR9</accession>
<name>A0A919AAR9_9ACTN</name>
<gene>
    <name evidence="2" type="ORF">GCM10018772_19100</name>
</gene>